<dbReference type="Gene3D" id="2.60.40.2620">
    <property type="entry name" value="Fimbrillin-like"/>
    <property type="match status" value="1"/>
</dbReference>
<keyword evidence="3" id="KW-1185">Reference proteome</keyword>
<evidence type="ECO:0000313" key="3">
    <source>
        <dbReference type="Proteomes" id="UP000238304"/>
    </source>
</evidence>
<dbReference type="Proteomes" id="UP000238304">
    <property type="component" value="Chromosome"/>
</dbReference>
<proteinExistence type="predicted"/>
<name>A0ABN5IJM7_9BACE</name>
<dbReference type="PROSITE" id="PS51257">
    <property type="entry name" value="PROKAR_LIPOPROTEIN"/>
    <property type="match status" value="1"/>
</dbReference>
<dbReference type="CDD" id="cd13121">
    <property type="entry name" value="BF2867_like_C"/>
    <property type="match status" value="1"/>
</dbReference>
<reference evidence="2 3" key="1">
    <citation type="submission" date="2018-02" db="EMBL/GenBank/DDBJ databases">
        <authorList>
            <person name="Holder M.E."/>
            <person name="Ajami N.J."/>
            <person name="Petrosino J.F."/>
        </authorList>
    </citation>
    <scope>NUCLEOTIDE SEQUENCE [LARGE SCALE GENOMIC DNA]</scope>
    <source>
        <strain evidence="2 3">ATCC 33285</strain>
    </source>
</reference>
<sequence>MRFIRPVTTSRLLSGVVLALLSALLFAACSDEEDGGGLRGRTIGFEMTAPQGAEETGTKGAATRAAADTLPRVEITAIEGTTDEEGRQLYLHTLTEEDMAADDAREADAGVAGESGGATTKAAPVTTATMHADATVFAAVYPSADTWNNTVAPNYFFDTQVKKSESWATTYYWPGTNKRVAFFAYAPHHCAGVTLTTGIATPGAPAFSYTVPAAVAAQTDLLTASSVDVAGVLHAPAPLTFRHALTAVRFETGNPLLPGTVTKITLKGVYGTATHRIGESTWSGYSGTKDFAQTLAVVTPDPNVAGTEITQPSATFMMLPQTLPANAKIEVVYTDKLTNMQRTLTASIAGKVWGMGKTVTYRISTNSIVVTPILTVTPPADFEYTGGMKGYTVTSYLEVTRPGDPTKTVPAPWTVEYSTDNGLNWSNTRPAWLMSFTESGAGGTSPSTYTATVAAQVNSASANPHTEALKNASPVNDGTNTNIYDLSTHDGQGNIAPMRTANCYIVNAAGRYKLPLVYGNAVDYVKVPGTGNNTSAYTSTASGGNVLKPFINHRGAGITSPYIYNNANCTPDNCTLIWQDEPNLVTNVALSSDGHYLEFTVGQATIHQGNAVVAVRNASNTVLWSWHIWVTDYKPGTTGTATPDKEITNHQGKHYKIMTVNLGWCDGKEETYAERTVQVRFKQKPTAGYTPAATQTITVKQKAHTIAELGNNTYFQWGRKDPFVGGILDGSTMKNKTWYDALGTSHTDELPPTSNFSYNNACITSGITRPNTYCTNYYMDYKYANLWSANNTIYTNNDNPVVKTIYDPCPAGYKMPPGNVYTGFTTTGQYAGYSSQFNVQGPWDNGWNFYCDPSKTQTVFFPASGYRASNSAVPIFVGSYGYCWSAGPSNTYYGRYLHFCLGYVHPLSSNVFRSNGYGVRAAQE</sequence>
<feature type="signal peptide" evidence="1">
    <location>
        <begin position="1"/>
        <end position="27"/>
    </location>
</feature>
<evidence type="ECO:0000313" key="2">
    <source>
        <dbReference type="EMBL" id="AVM53085.1"/>
    </source>
</evidence>
<organism evidence="2 3">
    <name type="scientific">Bacteroides zoogleoformans</name>
    <dbReference type="NCBI Taxonomy" id="28119"/>
    <lineage>
        <taxon>Bacteria</taxon>
        <taxon>Pseudomonadati</taxon>
        <taxon>Bacteroidota</taxon>
        <taxon>Bacteroidia</taxon>
        <taxon>Bacteroidales</taxon>
        <taxon>Bacteroidaceae</taxon>
        <taxon>Bacteroides</taxon>
    </lineage>
</organism>
<accession>A0ABN5IJM7</accession>
<gene>
    <name evidence="2" type="ORF">C4H11_09185</name>
</gene>
<protein>
    <submittedName>
        <fullName evidence="2">Fimbrillin family protein</fullName>
    </submittedName>
</protein>
<keyword evidence="1" id="KW-0732">Signal</keyword>
<dbReference type="EMBL" id="CP027231">
    <property type="protein sequence ID" value="AVM53085.1"/>
    <property type="molecule type" value="Genomic_DNA"/>
</dbReference>
<dbReference type="CDD" id="cd13120">
    <property type="entry name" value="BF2867_like_N"/>
    <property type="match status" value="1"/>
</dbReference>
<feature type="chain" id="PRO_5047198806" evidence="1">
    <location>
        <begin position="28"/>
        <end position="924"/>
    </location>
</feature>
<dbReference type="InterPro" id="IPR042278">
    <property type="entry name" value="Mfa-like_1_N"/>
</dbReference>
<evidence type="ECO:0000256" key="1">
    <source>
        <dbReference type="SAM" id="SignalP"/>
    </source>
</evidence>